<keyword evidence="1" id="KW-0472">Membrane</keyword>
<name>A0A5C6FIE2_9BACT</name>
<accession>A0A5C6FIE2</accession>
<sequence length="271" mass="30410">MTEDSQNTDSIRIDRVVVAHRIVQLGMLLGMIWKWTYFVAAADVYADIPINDDFFPGLLRAASVVVVAYLAAAATIGLNLITASRPLQIFCSVVTLAGSTVLCLHQASYNDMTFVTTWWTALWSVWFVWHMNDPDVDGLLRRGAFLGRLIISMILLGGGVGKWTSEYWSGEVFYDIYFRDRDFWLFNLLRDNFDADTLREMSKWYSRKVVILESVAGLTLWMLPARWAAGIGAVILASIALLSNFLLFSVLMSLIGLASVGLLVRRHTSIP</sequence>
<feature type="transmembrane region" description="Helical" evidence="1">
    <location>
        <begin position="112"/>
        <end position="131"/>
    </location>
</feature>
<organism evidence="2 3">
    <name type="scientific">Rubripirellula tenax</name>
    <dbReference type="NCBI Taxonomy" id="2528015"/>
    <lineage>
        <taxon>Bacteria</taxon>
        <taxon>Pseudomonadati</taxon>
        <taxon>Planctomycetota</taxon>
        <taxon>Planctomycetia</taxon>
        <taxon>Pirellulales</taxon>
        <taxon>Pirellulaceae</taxon>
        <taxon>Rubripirellula</taxon>
    </lineage>
</organism>
<dbReference type="OrthoDB" id="274943at2"/>
<feature type="transmembrane region" description="Helical" evidence="1">
    <location>
        <begin position="22"/>
        <end position="46"/>
    </location>
</feature>
<dbReference type="EMBL" id="SJPW01000002">
    <property type="protein sequence ID" value="TWU59409.1"/>
    <property type="molecule type" value="Genomic_DNA"/>
</dbReference>
<comment type="caution">
    <text evidence="2">The sequence shown here is derived from an EMBL/GenBank/DDBJ whole genome shotgun (WGS) entry which is preliminary data.</text>
</comment>
<evidence type="ECO:0008006" key="4">
    <source>
        <dbReference type="Google" id="ProtNLM"/>
    </source>
</evidence>
<feature type="transmembrane region" description="Helical" evidence="1">
    <location>
        <begin position="143"/>
        <end position="161"/>
    </location>
</feature>
<feature type="transmembrane region" description="Helical" evidence="1">
    <location>
        <begin position="235"/>
        <end position="264"/>
    </location>
</feature>
<evidence type="ECO:0000256" key="1">
    <source>
        <dbReference type="SAM" id="Phobius"/>
    </source>
</evidence>
<reference evidence="2 3" key="1">
    <citation type="submission" date="2019-02" db="EMBL/GenBank/DDBJ databases">
        <title>Deep-cultivation of Planctomycetes and their phenomic and genomic characterization uncovers novel biology.</title>
        <authorList>
            <person name="Wiegand S."/>
            <person name="Jogler M."/>
            <person name="Boedeker C."/>
            <person name="Pinto D."/>
            <person name="Vollmers J."/>
            <person name="Rivas-Marin E."/>
            <person name="Kohn T."/>
            <person name="Peeters S.H."/>
            <person name="Heuer A."/>
            <person name="Rast P."/>
            <person name="Oberbeckmann S."/>
            <person name="Bunk B."/>
            <person name="Jeske O."/>
            <person name="Meyerdierks A."/>
            <person name="Storesund J.E."/>
            <person name="Kallscheuer N."/>
            <person name="Luecker S."/>
            <person name="Lage O.M."/>
            <person name="Pohl T."/>
            <person name="Merkel B.J."/>
            <person name="Hornburger P."/>
            <person name="Mueller R.-W."/>
            <person name="Bruemmer F."/>
            <person name="Labrenz M."/>
            <person name="Spormann A.M."/>
            <person name="Op Den Camp H."/>
            <person name="Overmann J."/>
            <person name="Amann R."/>
            <person name="Jetten M.S.M."/>
            <person name="Mascher T."/>
            <person name="Medema M.H."/>
            <person name="Devos D.P."/>
            <person name="Kaster A.-K."/>
            <person name="Ovreas L."/>
            <person name="Rohde M."/>
            <person name="Galperin M.Y."/>
            <person name="Jogler C."/>
        </authorList>
    </citation>
    <scope>NUCLEOTIDE SEQUENCE [LARGE SCALE GENOMIC DNA]</scope>
    <source>
        <strain evidence="2 3">Poly51</strain>
    </source>
</reference>
<evidence type="ECO:0000313" key="2">
    <source>
        <dbReference type="EMBL" id="TWU59409.1"/>
    </source>
</evidence>
<dbReference type="Proteomes" id="UP000318288">
    <property type="component" value="Unassembled WGS sequence"/>
</dbReference>
<protein>
    <recommendedName>
        <fullName evidence="4">HTTM domain-containing protein</fullName>
    </recommendedName>
</protein>
<gene>
    <name evidence="2" type="ORF">Poly51_21970</name>
</gene>
<dbReference type="RefSeq" id="WP_146456994.1">
    <property type="nucleotide sequence ID" value="NZ_SJPW01000002.1"/>
</dbReference>
<dbReference type="AlphaFoldDB" id="A0A5C6FIE2"/>
<feature type="transmembrane region" description="Helical" evidence="1">
    <location>
        <begin position="58"/>
        <end position="81"/>
    </location>
</feature>
<evidence type="ECO:0000313" key="3">
    <source>
        <dbReference type="Proteomes" id="UP000318288"/>
    </source>
</evidence>
<keyword evidence="1" id="KW-1133">Transmembrane helix</keyword>
<feature type="transmembrane region" description="Helical" evidence="1">
    <location>
        <begin position="209"/>
        <end position="229"/>
    </location>
</feature>
<proteinExistence type="predicted"/>
<keyword evidence="3" id="KW-1185">Reference proteome</keyword>
<keyword evidence="1" id="KW-0812">Transmembrane</keyword>